<dbReference type="KEGG" id="gfm:Enr17x_01920"/>
<dbReference type="EMBL" id="CP037452">
    <property type="protein sequence ID" value="QDV48183.1"/>
    <property type="molecule type" value="Genomic_DNA"/>
</dbReference>
<name>A0A518I551_9PLAN</name>
<reference evidence="2 3" key="1">
    <citation type="submission" date="2019-03" db="EMBL/GenBank/DDBJ databases">
        <title>Deep-cultivation of Planctomycetes and their phenomic and genomic characterization uncovers novel biology.</title>
        <authorList>
            <person name="Wiegand S."/>
            <person name="Jogler M."/>
            <person name="Boedeker C."/>
            <person name="Pinto D."/>
            <person name="Vollmers J."/>
            <person name="Rivas-Marin E."/>
            <person name="Kohn T."/>
            <person name="Peeters S.H."/>
            <person name="Heuer A."/>
            <person name="Rast P."/>
            <person name="Oberbeckmann S."/>
            <person name="Bunk B."/>
            <person name="Jeske O."/>
            <person name="Meyerdierks A."/>
            <person name="Storesund J.E."/>
            <person name="Kallscheuer N."/>
            <person name="Luecker S."/>
            <person name="Lage O.M."/>
            <person name="Pohl T."/>
            <person name="Merkel B.J."/>
            <person name="Hornburger P."/>
            <person name="Mueller R.-W."/>
            <person name="Bruemmer F."/>
            <person name="Labrenz M."/>
            <person name="Spormann A.M."/>
            <person name="Op den Camp H."/>
            <person name="Overmann J."/>
            <person name="Amann R."/>
            <person name="Jetten M.S.M."/>
            <person name="Mascher T."/>
            <person name="Medema M.H."/>
            <person name="Devos D.P."/>
            <person name="Kaster A.-K."/>
            <person name="Ovreas L."/>
            <person name="Rohde M."/>
            <person name="Galperin M.Y."/>
            <person name="Jogler C."/>
        </authorList>
    </citation>
    <scope>NUCLEOTIDE SEQUENCE [LARGE SCALE GENOMIC DNA]</scope>
    <source>
        <strain evidence="2 3">Enr17</strain>
    </source>
</reference>
<evidence type="ECO:0000313" key="3">
    <source>
        <dbReference type="Proteomes" id="UP000318313"/>
    </source>
</evidence>
<keyword evidence="3" id="KW-1185">Reference proteome</keyword>
<organism evidence="2 3">
    <name type="scientific">Gimesia fumaroli</name>
    <dbReference type="NCBI Taxonomy" id="2527976"/>
    <lineage>
        <taxon>Bacteria</taxon>
        <taxon>Pseudomonadati</taxon>
        <taxon>Planctomycetota</taxon>
        <taxon>Planctomycetia</taxon>
        <taxon>Planctomycetales</taxon>
        <taxon>Planctomycetaceae</taxon>
        <taxon>Gimesia</taxon>
    </lineage>
</organism>
<protein>
    <submittedName>
        <fullName evidence="2">Uncharacterized protein</fullName>
    </submittedName>
</protein>
<feature type="chain" id="PRO_5021753154" evidence="1">
    <location>
        <begin position="26"/>
        <end position="130"/>
    </location>
</feature>
<feature type="signal peptide" evidence="1">
    <location>
        <begin position="1"/>
        <end position="25"/>
    </location>
</feature>
<evidence type="ECO:0000256" key="1">
    <source>
        <dbReference type="SAM" id="SignalP"/>
    </source>
</evidence>
<evidence type="ECO:0000313" key="2">
    <source>
        <dbReference type="EMBL" id="QDV48183.1"/>
    </source>
</evidence>
<keyword evidence="1" id="KW-0732">Signal</keyword>
<proteinExistence type="predicted"/>
<dbReference type="AlphaFoldDB" id="A0A518I551"/>
<accession>A0A518I551</accession>
<gene>
    <name evidence="2" type="ORF">Enr17x_01920</name>
</gene>
<dbReference type="Proteomes" id="UP000318313">
    <property type="component" value="Chromosome"/>
</dbReference>
<sequence precursor="true">MKSKCFKVSTVTALLLGLCLSQADAGTYRRGQFSIDTMRSGGVYSYYQLRYLQGHGAPNRFFNQYAGFVGSKGELFYQTRASNRVKFWGRWSSNLRSIYGVKRTGFSRNNWVGAISSSSQYAITTNIGLR</sequence>
<dbReference type="RefSeq" id="WP_145305384.1">
    <property type="nucleotide sequence ID" value="NZ_CP037452.1"/>
</dbReference>